<dbReference type="Proteomes" id="UP000003394">
    <property type="component" value="Unassembled WGS sequence"/>
</dbReference>
<dbReference type="NCBIfam" id="NF008405">
    <property type="entry name" value="PRK11207.1"/>
    <property type="match status" value="1"/>
</dbReference>
<dbReference type="InterPro" id="IPR015985">
    <property type="entry name" value="TehB-like_dom"/>
</dbReference>
<dbReference type="Gene3D" id="3.40.50.150">
    <property type="entry name" value="Vaccinia Virus protein VP39"/>
    <property type="match status" value="1"/>
</dbReference>
<gene>
    <name evidence="3" type="ORF">AM202_00420</name>
</gene>
<dbReference type="Pfam" id="PF03848">
    <property type="entry name" value="TehB"/>
    <property type="match status" value="1"/>
</dbReference>
<reference evidence="3 4" key="1">
    <citation type="journal article" date="2010" name="Vet. Microbiol.">
        <title>Production of haemolysins by strains of the Actinobacillus minor/porcitonsillarum complex.</title>
        <authorList>
            <person name="Arya G."/>
            <person name="Niven D.F."/>
        </authorList>
    </citation>
    <scope>NUCLEOTIDE SEQUENCE [LARGE SCALE GENOMIC DNA]</scope>
    <source>
        <strain evidence="4">strain 202</strain>
    </source>
</reference>
<dbReference type="InterPro" id="IPR004537">
    <property type="entry name" value="Tellurite-R_MeTrfase_TehB"/>
</dbReference>
<evidence type="ECO:0000259" key="1">
    <source>
        <dbReference type="Pfam" id="PF03848"/>
    </source>
</evidence>
<comment type="caution">
    <text evidence="3">The sequence shown here is derived from an EMBL/GenBank/DDBJ whole genome shotgun (WGS) entry which is preliminary data.</text>
</comment>
<accession>A0ABP2GSF5</accession>
<feature type="domain" description="TehB/YeaR-like" evidence="2">
    <location>
        <begin position="8"/>
        <end position="88"/>
    </location>
</feature>
<feature type="domain" description="Tellurite resistance methyltransferase TehB-like" evidence="1">
    <location>
        <begin position="90"/>
        <end position="285"/>
    </location>
</feature>
<organism evidence="3 4">
    <name type="scientific">Actinobacillus minor 202</name>
    <dbReference type="NCBI Taxonomy" id="591023"/>
    <lineage>
        <taxon>Bacteria</taxon>
        <taxon>Pseudomonadati</taxon>
        <taxon>Pseudomonadota</taxon>
        <taxon>Gammaproteobacteria</taxon>
        <taxon>Pasteurellales</taxon>
        <taxon>Pasteurellaceae</taxon>
        <taxon>Actinobacillus</taxon>
    </lineage>
</organism>
<dbReference type="InterPro" id="IPR015392">
    <property type="entry name" value="TehB/YeaR-like_dom"/>
</dbReference>
<dbReference type="PANTHER" id="PTHR43861:SF1">
    <property type="entry name" value="TRANS-ACONITATE 2-METHYLTRANSFERASE"/>
    <property type="match status" value="1"/>
</dbReference>
<evidence type="ECO:0000313" key="3">
    <source>
        <dbReference type="EMBL" id="EEV24644.1"/>
    </source>
</evidence>
<dbReference type="NCBIfam" id="TIGR00477">
    <property type="entry name" value="tehB"/>
    <property type="match status" value="1"/>
</dbReference>
<dbReference type="EMBL" id="ACFT01000070">
    <property type="protein sequence ID" value="EEV24644.1"/>
    <property type="molecule type" value="Genomic_DNA"/>
</dbReference>
<proteinExistence type="predicted"/>
<dbReference type="CDD" id="cd02440">
    <property type="entry name" value="AdoMet_MTases"/>
    <property type="match status" value="1"/>
</dbReference>
<sequence length="290" mass="33252">MENLICYKQMPVWTKDTLPQMFQEKHNTKVGTWAKLTLLKGSLKFYELTEEGKVISESLFDTEHQPPFVEPQVWHRVEAASDDLECQLAFYCTAEDFYAKKYNLTITHSEVVNAVNYVKGGKALDLGCGRGRNSLYLNLLGFDVTAVDHNQESIDFLNYVKEKEALTKLDTAVYDINQANIGTENAEYDLIVSTVVMMFLNRERIPAIIENMQKNTKIGGYNLIVCAMSTEDYPCPMPFSFTFSEGELANYYQDWELVKYNEDLGHLHKTDANGNRIQLRFATMLAKRVK</sequence>
<dbReference type="RefSeq" id="WP_005820055.1">
    <property type="nucleotide sequence ID" value="NZ_ACFT01000070.1"/>
</dbReference>
<dbReference type="InterPro" id="IPR029063">
    <property type="entry name" value="SAM-dependent_MTases_sf"/>
</dbReference>
<dbReference type="SUPFAM" id="SSF53335">
    <property type="entry name" value="S-adenosyl-L-methionine-dependent methyltransferases"/>
    <property type="match status" value="1"/>
</dbReference>
<dbReference type="SUPFAM" id="SSF51197">
    <property type="entry name" value="Clavaminate synthase-like"/>
    <property type="match status" value="1"/>
</dbReference>
<keyword evidence="4" id="KW-1185">Reference proteome</keyword>
<evidence type="ECO:0000313" key="4">
    <source>
        <dbReference type="Proteomes" id="UP000003394"/>
    </source>
</evidence>
<dbReference type="Pfam" id="PF09313">
    <property type="entry name" value="TehB-like"/>
    <property type="match status" value="1"/>
</dbReference>
<dbReference type="InterPro" id="IPR014431">
    <property type="entry name" value="Tellurite-R_TehB-2"/>
</dbReference>
<dbReference type="Gene3D" id="2.60.120.10">
    <property type="entry name" value="Jelly Rolls"/>
    <property type="match status" value="1"/>
</dbReference>
<dbReference type="NCBIfam" id="NF008992">
    <property type="entry name" value="PRK12335.1"/>
    <property type="match status" value="1"/>
</dbReference>
<name>A0ABP2GSF5_9PAST</name>
<dbReference type="PIRSF" id="PIRSF005215">
    <property type="entry name" value="TehB"/>
    <property type="match status" value="1"/>
</dbReference>
<evidence type="ECO:0000259" key="2">
    <source>
        <dbReference type="Pfam" id="PF09313"/>
    </source>
</evidence>
<dbReference type="InterPro" id="IPR014710">
    <property type="entry name" value="RmlC-like_jellyroll"/>
</dbReference>
<protein>
    <submittedName>
        <fullName evidence="3">Tellurite resistance protein TehB</fullName>
    </submittedName>
</protein>
<dbReference type="PANTHER" id="PTHR43861">
    <property type="entry name" value="TRANS-ACONITATE 2-METHYLTRANSFERASE-RELATED"/>
    <property type="match status" value="1"/>
</dbReference>